<evidence type="ECO:0000259" key="4">
    <source>
        <dbReference type="PROSITE" id="PS50043"/>
    </source>
</evidence>
<dbReference type="Pfam" id="PF25873">
    <property type="entry name" value="WHD_MalT"/>
    <property type="match status" value="1"/>
</dbReference>
<dbReference type="InterPro" id="IPR011990">
    <property type="entry name" value="TPR-like_helical_dom_sf"/>
</dbReference>
<keyword evidence="6" id="KW-1185">Reference proteome</keyword>
<dbReference type="STRING" id="670052.PA27867_3721"/>
<dbReference type="SUPFAM" id="SSF52540">
    <property type="entry name" value="P-loop containing nucleoside triphosphate hydrolases"/>
    <property type="match status" value="1"/>
</dbReference>
<dbReference type="PROSITE" id="PS50043">
    <property type="entry name" value="HTH_LUXR_2"/>
    <property type="match status" value="1"/>
</dbReference>
<dbReference type="GO" id="GO:0003677">
    <property type="term" value="F:DNA binding"/>
    <property type="evidence" value="ECO:0007669"/>
    <property type="project" value="UniProtKB-KW"/>
</dbReference>
<dbReference type="Pfam" id="PF13191">
    <property type="entry name" value="AAA_16"/>
    <property type="match status" value="1"/>
</dbReference>
<dbReference type="OrthoDB" id="134985at2"/>
<dbReference type="Gene3D" id="1.10.10.10">
    <property type="entry name" value="Winged helix-like DNA-binding domain superfamily/Winged helix DNA-binding domain"/>
    <property type="match status" value="1"/>
</dbReference>
<organism evidence="5 6">
    <name type="scientific">Cryobacterium arcticum</name>
    <dbReference type="NCBI Taxonomy" id="670052"/>
    <lineage>
        <taxon>Bacteria</taxon>
        <taxon>Bacillati</taxon>
        <taxon>Actinomycetota</taxon>
        <taxon>Actinomycetes</taxon>
        <taxon>Micrococcales</taxon>
        <taxon>Microbacteriaceae</taxon>
        <taxon>Cryobacterium</taxon>
    </lineage>
</organism>
<dbReference type="SUPFAM" id="SSF46894">
    <property type="entry name" value="C-terminal effector domain of the bipartite response regulators"/>
    <property type="match status" value="1"/>
</dbReference>
<reference evidence="5 6" key="1">
    <citation type="submission" date="2016-06" db="EMBL/GenBank/DDBJ databases">
        <title>Genome sequencing of Cryobacterium arcticum PAMC 27867.</title>
        <authorList>
            <person name="Lee J."/>
            <person name="Kim O.-S."/>
        </authorList>
    </citation>
    <scope>NUCLEOTIDE SEQUENCE [LARGE SCALE GENOMIC DNA]</scope>
    <source>
        <strain evidence="5 6">PAMC 27867</strain>
    </source>
</reference>
<keyword evidence="1" id="KW-0805">Transcription regulation</keyword>
<dbReference type="Pfam" id="PF17874">
    <property type="entry name" value="TPR_MalT"/>
    <property type="match status" value="1"/>
</dbReference>
<name>A0A1B1BQ29_9MICO</name>
<gene>
    <name evidence="5" type="ORF">PA27867_3721</name>
</gene>
<dbReference type="Proteomes" id="UP000092582">
    <property type="component" value="Chromosome 1"/>
</dbReference>
<dbReference type="RefSeq" id="WP_066598552.1">
    <property type="nucleotide sequence ID" value="NZ_CP016282.1"/>
</dbReference>
<dbReference type="InterPro" id="IPR036388">
    <property type="entry name" value="WH-like_DNA-bd_sf"/>
</dbReference>
<dbReference type="InterPro" id="IPR041664">
    <property type="entry name" value="AAA_16"/>
</dbReference>
<keyword evidence="2" id="KW-0238">DNA-binding</keyword>
<dbReference type="CDD" id="cd06170">
    <property type="entry name" value="LuxR_C_like"/>
    <property type="match status" value="1"/>
</dbReference>
<proteinExistence type="predicted"/>
<feature type="domain" description="HTH luxR-type" evidence="4">
    <location>
        <begin position="842"/>
        <end position="907"/>
    </location>
</feature>
<dbReference type="KEGG" id="cart:PA27867_3721"/>
<dbReference type="Pfam" id="PF00196">
    <property type="entry name" value="GerE"/>
    <property type="match status" value="1"/>
</dbReference>
<evidence type="ECO:0000256" key="3">
    <source>
        <dbReference type="ARBA" id="ARBA00023163"/>
    </source>
</evidence>
<keyword evidence="3" id="KW-0804">Transcription</keyword>
<dbReference type="Gene3D" id="3.40.50.300">
    <property type="entry name" value="P-loop containing nucleotide triphosphate hydrolases"/>
    <property type="match status" value="1"/>
</dbReference>
<dbReference type="EMBL" id="CP016282">
    <property type="protein sequence ID" value="ANP74638.1"/>
    <property type="molecule type" value="Genomic_DNA"/>
</dbReference>
<dbReference type="InterPro" id="IPR016032">
    <property type="entry name" value="Sig_transdc_resp-reg_C-effctor"/>
</dbReference>
<dbReference type="Gene3D" id="1.25.40.10">
    <property type="entry name" value="Tetratricopeptide repeat domain"/>
    <property type="match status" value="1"/>
</dbReference>
<dbReference type="PANTHER" id="PTHR44688:SF16">
    <property type="entry name" value="DNA-BINDING TRANSCRIPTIONAL ACTIVATOR DEVR_DOSR"/>
    <property type="match status" value="1"/>
</dbReference>
<dbReference type="InterPro" id="IPR000792">
    <property type="entry name" value="Tscrpt_reg_LuxR_C"/>
</dbReference>
<evidence type="ECO:0000256" key="2">
    <source>
        <dbReference type="ARBA" id="ARBA00023125"/>
    </source>
</evidence>
<protein>
    <submittedName>
        <fullName evidence="5">LuxR family transcriptional regulator</fullName>
    </submittedName>
</protein>
<dbReference type="PATRIC" id="fig|670052.7.peg.3826"/>
<evidence type="ECO:0000256" key="1">
    <source>
        <dbReference type="ARBA" id="ARBA00023015"/>
    </source>
</evidence>
<dbReference type="AlphaFoldDB" id="A0A1B1BQ29"/>
<dbReference type="SMART" id="SM00421">
    <property type="entry name" value="HTH_LUXR"/>
    <property type="match status" value="1"/>
</dbReference>
<dbReference type="PANTHER" id="PTHR44688">
    <property type="entry name" value="DNA-BINDING TRANSCRIPTIONAL ACTIVATOR DEVR_DOSR"/>
    <property type="match status" value="1"/>
</dbReference>
<dbReference type="InterPro" id="IPR041617">
    <property type="entry name" value="TPR_MalT"/>
</dbReference>
<dbReference type="InterPro" id="IPR059106">
    <property type="entry name" value="WHD_MalT"/>
</dbReference>
<evidence type="ECO:0000313" key="5">
    <source>
        <dbReference type="EMBL" id="ANP74638.1"/>
    </source>
</evidence>
<dbReference type="PRINTS" id="PR00038">
    <property type="entry name" value="HTHLUXR"/>
</dbReference>
<dbReference type="GO" id="GO:0006355">
    <property type="term" value="P:regulation of DNA-templated transcription"/>
    <property type="evidence" value="ECO:0007669"/>
    <property type="project" value="InterPro"/>
</dbReference>
<accession>A0A1B1BQ29</accession>
<dbReference type="SUPFAM" id="SSF48452">
    <property type="entry name" value="TPR-like"/>
    <property type="match status" value="2"/>
</dbReference>
<dbReference type="InterPro" id="IPR027417">
    <property type="entry name" value="P-loop_NTPase"/>
</dbReference>
<evidence type="ECO:0000313" key="6">
    <source>
        <dbReference type="Proteomes" id="UP000092582"/>
    </source>
</evidence>
<sequence>MALPVLATKLFVPTVRPHAVSRPRLIEKLHDGRRLGRKLTLVSAPAGFGKTSVLSEWIADARRRDPLLGVAWISLDEADNDPARFLGYLVSALQAADPALDLGAAAGQPGSVDQTLTALINALAASATPIILVLDDFQAIEAQPVREAVAFLLDHQPHTLHLALASRSDPLLPVARLRAGGQLTEMRAADLRFTPAEAAAFLNEMMGLNLSATDVAVLDARTEGWIAGLQLAALSLRERDDVSGFISGFAGSNRFVLDYLVEEVLQRQPAPVRDFLLRTSILDGLNGALCDAVTGLTGGSEMLAALERDNLFVFPLDDQRQWYRYHHLFADVLRARLAGQDPGPQILHTHASEWYERNDLIEDAVTHALAADDVERAARLIELAVPAVRLSRHDATLLRWLALLPAPIIRRRPVLGVYHAWSSLVAGDVEAVEPRLAAAESALAASDELGGPAHDSAPSEELHTLPVTIAVYRAAVAQARGDLDGMRTHAQRALDLTEPGDHLGRGAAAGFLGLAAWATGDLDAGVRAFGEVRTSLRRAGNLADALSTTIPTADMLLGQGRLRDAQRFYEEALGEALRLSIAEGAPPQSTGDLEVGLSEILREQNDLPSAQAHLAASEALGEQAHSHENRYRWFVSMARIRQAEGEPEAALELLGTAEQHYRRGFLPELRPIDAQAARVWIGQGRLGEAAAWATGRGLSSTDAPAYLREFEHLTLARLLIAEHRADPGIGRLREALHLLGRLLATAETGRRWGSVTEIQLLQALAHAANGDTARALEPLERALLRAEPEGYRRLFLDEGEPLAALLRNASAAGIAPAAVQRLSDAIPPGEGALPAGGSAAPVGGLAEPLSERERQVLRLLASELSGPDIARELYISLNTLRTHTRHIFGKLEVNSRPAAVRRAEALGLL</sequence>